<gene>
    <name evidence="3" type="ORF">SAMN02745149_02222</name>
    <name evidence="4" type="ORF">SAMN02745149_02226</name>
</gene>
<evidence type="ECO:0000313" key="3">
    <source>
        <dbReference type="EMBL" id="SJZ76234.1"/>
    </source>
</evidence>
<dbReference type="RefSeq" id="WP_078934101.1">
    <property type="nucleotide sequence ID" value="NZ_FUWG01000023.1"/>
</dbReference>
<dbReference type="SUPFAM" id="SSF52540">
    <property type="entry name" value="P-loop containing nucleoside triphosphate hydrolases"/>
    <property type="match status" value="1"/>
</dbReference>
<sequence>MSENIKRCLDLANLITKKSVFLFGPRQTGKSTLINTELSETFALSWNLLKGKLRLEVQRNPSYLTEQVEFLNLHDCAIFIDEIQLCPELLNECHLLIQERNIRFMLTGSSARKLRTLGTNLLGGRAWERHLHPFTYSEVGESSNYNLSYIFEHGLLPSMFFSNDIEEDLSSYVGTYLTEEIAAEGTARNLGSFSRFLKTAALTNGQLLNFANIAADSQVPVQTVKQWYKILEDTLLGFMIEPYKSGTKRKAVATSKFYLFDIGVARTLQNIQVPQEGNKEFGDYFEQLVCMELKAWIDYKRPRSSLTFWRTTTGNEVDFCVDDELAIEVKSTDSVNEKHLKGLQTLREENIFKRYIVVCREDYPRLVDGIEILPWKYFFKTLWN</sequence>
<dbReference type="OrthoDB" id="9783412at2"/>
<accession>A0A1T4NBR0</accession>
<dbReference type="InterPro" id="IPR025420">
    <property type="entry name" value="DUF4143"/>
</dbReference>
<dbReference type="Pfam" id="PF13173">
    <property type="entry name" value="AAA_14"/>
    <property type="match status" value="1"/>
</dbReference>
<dbReference type="PANTHER" id="PTHR43566:SF2">
    <property type="entry name" value="DUF4143 DOMAIN-CONTAINING PROTEIN"/>
    <property type="match status" value="1"/>
</dbReference>
<evidence type="ECO:0000259" key="2">
    <source>
        <dbReference type="Pfam" id="PF13635"/>
    </source>
</evidence>
<organism evidence="4 5">
    <name type="scientific">Treponema porcinum</name>
    <dbReference type="NCBI Taxonomy" id="261392"/>
    <lineage>
        <taxon>Bacteria</taxon>
        <taxon>Pseudomonadati</taxon>
        <taxon>Spirochaetota</taxon>
        <taxon>Spirochaetia</taxon>
        <taxon>Spirochaetales</taxon>
        <taxon>Treponemataceae</taxon>
        <taxon>Treponema</taxon>
    </lineage>
</organism>
<name>A0A1T4NBR0_TREPO</name>
<dbReference type="InterPro" id="IPR041682">
    <property type="entry name" value="AAA_14"/>
</dbReference>
<proteinExistence type="predicted"/>
<dbReference type="Pfam" id="PF13635">
    <property type="entry name" value="DUF4143"/>
    <property type="match status" value="1"/>
</dbReference>
<evidence type="ECO:0000313" key="5">
    <source>
        <dbReference type="Proteomes" id="UP000190423"/>
    </source>
</evidence>
<dbReference type="EMBL" id="FUWG01000023">
    <property type="protein sequence ID" value="SJZ76234.1"/>
    <property type="molecule type" value="Genomic_DNA"/>
</dbReference>
<dbReference type="InterPro" id="IPR027417">
    <property type="entry name" value="P-loop_NTPase"/>
</dbReference>
<reference evidence="4 5" key="1">
    <citation type="submission" date="2017-02" db="EMBL/GenBank/DDBJ databases">
        <authorList>
            <person name="Peterson S.W."/>
        </authorList>
    </citation>
    <scope>NUCLEOTIDE SEQUENCE [LARGE SCALE GENOMIC DNA]</scope>
    <source>
        <strain evidence="4 5">ATCC BAA-908</strain>
    </source>
</reference>
<evidence type="ECO:0000259" key="1">
    <source>
        <dbReference type="Pfam" id="PF13173"/>
    </source>
</evidence>
<keyword evidence="5" id="KW-1185">Reference proteome</keyword>
<dbReference type="STRING" id="261392.SAMN02745149_02222"/>
<feature type="domain" description="DUF4143" evidence="2">
    <location>
        <begin position="180"/>
        <end position="331"/>
    </location>
</feature>
<protein>
    <submittedName>
        <fullName evidence="4">Predicted ATPase, AAA+ superfamily</fullName>
    </submittedName>
</protein>
<evidence type="ECO:0000313" key="4">
    <source>
        <dbReference type="EMBL" id="SJZ76467.1"/>
    </source>
</evidence>
<dbReference type="GeneID" id="78317492"/>
<dbReference type="Proteomes" id="UP000190423">
    <property type="component" value="Unassembled WGS sequence"/>
</dbReference>
<dbReference type="EMBL" id="FUWG01000024">
    <property type="protein sequence ID" value="SJZ76467.1"/>
    <property type="molecule type" value="Genomic_DNA"/>
</dbReference>
<dbReference type="AlphaFoldDB" id="A0A1T4NBR0"/>
<feature type="domain" description="AAA" evidence="1">
    <location>
        <begin position="17"/>
        <end position="139"/>
    </location>
</feature>
<dbReference type="PANTHER" id="PTHR43566">
    <property type="entry name" value="CONSERVED PROTEIN"/>
    <property type="match status" value="1"/>
</dbReference>